<dbReference type="InterPro" id="IPR050708">
    <property type="entry name" value="T6SS_VgrG/RHS"/>
</dbReference>
<evidence type="ECO:0000259" key="8">
    <source>
        <dbReference type="Pfam" id="PF12256"/>
    </source>
</evidence>
<dbReference type="InterPro" id="IPR022385">
    <property type="entry name" value="Rhs_assc_core"/>
</dbReference>
<keyword evidence="2" id="KW-0964">Secreted</keyword>
<dbReference type="Pfam" id="PF25023">
    <property type="entry name" value="TEN_YD-shell"/>
    <property type="match status" value="1"/>
</dbReference>
<evidence type="ECO:0000259" key="7">
    <source>
        <dbReference type="Pfam" id="PF00791"/>
    </source>
</evidence>
<dbReference type="RefSeq" id="WP_194077417.1">
    <property type="nucleotide sequence ID" value="NZ_CP061839.1"/>
</dbReference>
<dbReference type="Proteomes" id="UP000593915">
    <property type="component" value="Chromosome"/>
</dbReference>
<dbReference type="InterPro" id="IPR003284">
    <property type="entry name" value="Sal_SpvB"/>
</dbReference>
<feature type="compositionally biased region" description="Acidic residues" evidence="5">
    <location>
        <begin position="807"/>
        <end position="820"/>
    </location>
</feature>
<evidence type="ECO:0000256" key="3">
    <source>
        <dbReference type="ARBA" id="ARBA00022737"/>
    </source>
</evidence>
<feature type="transmembrane region" description="Helical" evidence="6">
    <location>
        <begin position="12"/>
        <end position="32"/>
    </location>
</feature>
<dbReference type="GO" id="GO:0005576">
    <property type="term" value="C:extracellular region"/>
    <property type="evidence" value="ECO:0007669"/>
    <property type="project" value="UniProtKB-SubCell"/>
</dbReference>
<dbReference type="Pfam" id="PF12256">
    <property type="entry name" value="TcdB_toxin_midN"/>
    <property type="match status" value="1"/>
</dbReference>
<evidence type="ECO:0000256" key="5">
    <source>
        <dbReference type="SAM" id="MobiDB-lite"/>
    </source>
</evidence>
<dbReference type="PANTHER" id="PTHR32305:SF15">
    <property type="entry name" value="PROTEIN RHSA-RELATED"/>
    <property type="match status" value="1"/>
</dbReference>
<keyword evidence="3" id="KW-0677">Repeat</keyword>
<gene>
    <name evidence="10" type="ORF">IFE08_06015</name>
</gene>
<reference evidence="10 11" key="1">
    <citation type="submission" date="2020-09" db="EMBL/GenBank/DDBJ databases">
        <title>Characterization of Treponema spp. from bovine digital dermatitis in Korea.</title>
        <authorList>
            <person name="Espiritu H.M."/>
            <person name="Cho Y.I."/>
            <person name="Mamuad L."/>
        </authorList>
    </citation>
    <scope>NUCLEOTIDE SEQUENCE [LARGE SCALE GENOMIC DNA]</scope>
    <source>
        <strain evidence="10 11">KS1</strain>
    </source>
</reference>
<evidence type="ECO:0000256" key="1">
    <source>
        <dbReference type="ARBA" id="ARBA00004613"/>
    </source>
</evidence>
<proteinExistence type="predicted"/>
<dbReference type="EMBL" id="CP061839">
    <property type="protein sequence ID" value="QOW61909.1"/>
    <property type="molecule type" value="Genomic_DNA"/>
</dbReference>
<feature type="domain" description="Insecticide toxin TcdB middle/N-terminal" evidence="8">
    <location>
        <begin position="1840"/>
        <end position="1983"/>
    </location>
</feature>
<keyword evidence="4" id="KW-0843">Virulence</keyword>
<sequence length="3245" mass="368593">MKEGIRGIKDKAIAITVFIIYTTGIVPLNIYGEERKSNGLRISNGKEIARKVIGKEGGELEGEGVRFIVPEGAVEEGVEIRISKLIRVEDGGEIKNVTEGEGGYRFEPSGIKFKKECIVELGYDERIEEEYAEEIRTYYYNEGKRRWEELKRVRVDTERKRIISVTDHFTDMINGTLSLPESPSPVNVNLNSIKELKAADAVGGIEKIEGLNGGSEGSASFNMKLQLASGVRGFTPELAVSYSSGSGHGVLGKGFNLSGLESISIDTSLSLPRYDGKDTYLIKGIKVRYEGGQWKEGRKESYAAIKNEWVEGIGGRNYFEIREKDGSVKIYGKENWSGESEGGKYIYYLDEKRDSFGNSIKYKYGKEREGAEEEVFLEEIRYGKEEERVVRIEYEGRKDERVDGRGKYLKKSGKRIRKIESKVGSKVIRGYIFKYKENEFLESLLERIEVTGVEGQDKYEYVFEYEEVRKEGEAIKIFGETERWEKKGSIAESVHISGGGSGSGGAGISLVEVFSITGGITGSAGGGRGYSKRNFVDITGDGIADIVDWERGKIKVYEGKIGEGGEIRYEEGSFDGKAIEGKFLSENEDSNWSIGGKIDVSIKALGVSAGFTKQGSISESKSEFSDVNRDGYIDFISGGKYYENEGGKRFKEGKELGKIENVKLKVNEEEKKESEKAHYFQEGIRAWRSKVSGEIGIEVEIKNKGRGKLKVYKSASGDGKKLIECEEEKTYRVTTDIRRGEYIYFVTETDNEEEIGDSIEAAIKIEYKKYMRDELLGRYVQYAPPERLGEAPSAELKGLYDEKTETVEDDSDDGGGEYEEERVRRERRVTTNTYWELKKDYKRYINEKVIKKFIELEYYKFEGERLKKEIFEKIYNGYGAKEKVKAIVKYDEGYREYVHTGDRSGEKHKEEYDKFIKSMDKESVKELTGHEVDGKREYPLYKEDGEKYYEKKEIFSRSGEREKGKEGYENEKRIRIGKLLEKEYELRKEDGKKVLYEQGIKKSGIKVLEDKGKIQVILKEKEKSGYKSYIELRGKEEGRVISEEEYEKGILEVIERGVEYEISRVESISERVYDKIKDELSFKDGRYIKIKQLYEKGEDGYVLKEGVERESLLGVIEALLKAKEKGKIRISEKKEGEKRKREISIFTKEEAEKIGLEYFEEIEAESPWTYQIIGGLSEEEEEELYRRLKLYEGGSYDFPYFEYDKLKKEYRTTKELIRDKEEVREFLKYLNAYYYGEIELVIEYYAEGLYPVENGEIEVQKIKNGRLIVEKEKIKSYEGDENYKEGLYENEKGLAEIGRYEKLYGGLNLWYYGLYSRYGEKSFSEAKLYYETEYERMDENGAGKEKEKLEKDNKDNKDEIDKEVKKLTDDSLIGTHIPVRVYKEIKDEVRKTEKEKIDIPTKEGKSGLQFQDKSLLGTITATVKNGFNGEGKIESEVEYYAAYIEGNIMHSSRITGNSYKQLPWVKEKSERIGGGGGKFIIGRSESSSFDRNIGASGGPASANIGYNTGESEQTQGFMDINGDGYPDVLKTEGENLSVQLGDDLLSFKEKKNLKEVSLSKNENSSKVYGAGVSLSGSLNIIRDSKGKIKVAIAASGGEVLSKIPIGGNGGGNYSEGDQSQNAGLIDINGDGLPDYQNRGKSKLNIGERFVEKSLWPNAAVISEGKVTSGGGSIGLSVSIPLTDTYMGTNFGANFNISRNTTEQILTDINGDGLPDKLKSISNEDFYEAYINTGRGYSQNPIKIKATKMDNGKYKAFFLNILNTLLDYADEIKIPYKPQEKLTEFVKTKIEKALEIPQSLEFNTTRAVGMSAGLSGQAGIPAFPPLSILANFSGGGNGNYSHSEVSLRLFDIDGDGLTDRVFNIGGEESLYVQRNLLGKVGLLKKINLPQGGSYELEYERVGNTRELPQCKYVLSEVTAKSGLKTKEGNSQEYKTKYIYEGGYYNREEKEFYGFKKVKSINAIGTVTETEYYIDFYYRKGMVKEETVKNGNRIYSIKEYETDTAPHARIKKERVTQKEGSGEGITIEKEYSYDEYGNVTKLYDKGDIKDANDDITAHISYWKDGGEKYFKGHPESIQVLHGKTGILLRKREGAYDKQSGALTELKQYTSSSSYLLSRIEWTSEGNIKSVISPTGKRMEYKYLNGIYPVEIKEVSAEGEESYTSKIEWDSELGVKLKETDAAGNSMRYSYDNFARVTEVRTSYDTGETPYAKYTYITPSSSFWYTITANKIKTEREDKAVMKTIVMHDGLGRIVHTAKEGEIYIEGTEGESKTGWNISGAIAYDKAGRKIKEGMPFFYGSDLEGELKNKTSYESAEQYYEVNEFTKVRNETTYEYDDIDRPVVTILPDESKQRNEYSIDTSLQITKSIDPLGNISISKKDARGNIREVRRLDKNGSLLTKAKYEYSVLGEMLRAYDAKENIVSVGYDLLGRRISLESLDAGRKEWIYDDKGRLKAETDSVLRSKASEIRYEYDGFDRITKIDYPFSEDTEYKYGEPGEKGAGQVTYKKDESGETHYSYGELNEVIKESRTINRYEAGSGKQSASFEYEADYLGRMQKMKYPDGETVSYTYDAGGQLKGVSGEKTSSKGKAEYSYVDKILYDEHSQRVYIKYGNGVETRYKYDEKRRWLDSIETENKQNQDVFQKIKYSFDPVGNVLGYTNDASTYETTQAYKYDNLYQLISVEGESKQYKGKKYFGMSPVNIAKYKQEFNFDIIGNMMNKMSTTNLSGSRGNAYKKADLDYNLDYEYDSKYAHRLIRAGNRYYRYDGNGNITAEKDGPFSEDEEFIFTYNYDKESGVYSTDYGFGLDAPKETEQTNPQDLFAYRRNYTWNERNLLTKSSDKNYTVHYRYGEDGKRALKYTEEGRSETLYFNNFFTIHIPIYDKDNPQGLRVHKHIFVGNSRLVTAMTHTDNHGDNDEQKEKRYYYHSDHLGSAQFVTDWRGKQYEHIEYTPYGELWVEETAPGIDKLPFRFTGKELDEETSLYYYGARYLDPKYSRWLSGDPALGEYIPQAPVNDEAKKHNENLPNGGVYNAINLHVFNYGNNNPIKYNDPTGEVPFMAVTGIIGAGIGALYGAYKSYTETGTVDWKEVGKHALIGGVIGLGAGAASAAYLTGSATASVKMVYVGTKLFISSLGTTGYTSFEAFKRVHGRAGDGKAWHHIVEQTARNVKNFGEHMIHNAKNIVKIGHGSASLHSKLSGFYSSIQSFTGGKTVREWLSTQSYKDQYQFGLQKLTEFAKELNVKIEFVE</sequence>
<keyword evidence="6" id="KW-1133">Transmembrane helix</keyword>
<dbReference type="GO" id="GO:0005737">
    <property type="term" value="C:cytoplasm"/>
    <property type="evidence" value="ECO:0007669"/>
    <property type="project" value="InterPro"/>
</dbReference>
<dbReference type="Gene3D" id="2.180.10.10">
    <property type="entry name" value="RHS repeat-associated core"/>
    <property type="match status" value="2"/>
</dbReference>
<feature type="region of interest" description="Disordered" evidence="5">
    <location>
        <begin position="799"/>
        <end position="824"/>
    </location>
</feature>
<dbReference type="Pfam" id="PF00791">
    <property type="entry name" value="ZU5"/>
    <property type="match status" value="1"/>
</dbReference>
<dbReference type="InterPro" id="IPR056823">
    <property type="entry name" value="TEN-like_YD-shell"/>
</dbReference>
<comment type="subcellular location">
    <subcellularLocation>
        <location evidence="1">Secreted</location>
    </subcellularLocation>
</comment>
<dbReference type="InterPro" id="IPR028994">
    <property type="entry name" value="Integrin_alpha_N"/>
</dbReference>
<dbReference type="InterPro" id="IPR000906">
    <property type="entry name" value="ZU5_dom"/>
</dbReference>
<dbReference type="Gene3D" id="2.60.220.30">
    <property type="match status" value="1"/>
</dbReference>
<dbReference type="SUPFAM" id="SSF69318">
    <property type="entry name" value="Integrin alpha N-terminal domain"/>
    <property type="match status" value="1"/>
</dbReference>
<evidence type="ECO:0000313" key="10">
    <source>
        <dbReference type="EMBL" id="QOW61909.1"/>
    </source>
</evidence>
<dbReference type="InterPro" id="IPR022045">
    <property type="entry name" value="TcdB_toxin_mid/N"/>
</dbReference>
<evidence type="ECO:0000256" key="6">
    <source>
        <dbReference type="SAM" id="Phobius"/>
    </source>
</evidence>
<evidence type="ECO:0000259" key="9">
    <source>
        <dbReference type="Pfam" id="PF25023"/>
    </source>
</evidence>
<evidence type="ECO:0000313" key="11">
    <source>
        <dbReference type="Proteomes" id="UP000593915"/>
    </source>
</evidence>
<evidence type="ECO:0000256" key="4">
    <source>
        <dbReference type="ARBA" id="ARBA00023026"/>
    </source>
</evidence>
<dbReference type="PANTHER" id="PTHR32305">
    <property type="match status" value="1"/>
</dbReference>
<dbReference type="Pfam" id="PF03534">
    <property type="entry name" value="SpvB"/>
    <property type="match status" value="1"/>
</dbReference>
<accession>A0A7S7AXL8</accession>
<feature type="domain" description="ZU5" evidence="7">
    <location>
        <begin position="50"/>
        <end position="123"/>
    </location>
</feature>
<keyword evidence="6" id="KW-0812">Transmembrane</keyword>
<evidence type="ECO:0000256" key="2">
    <source>
        <dbReference type="ARBA" id="ARBA00022525"/>
    </source>
</evidence>
<organism evidence="10 11">
    <name type="scientific">Treponema pedis</name>
    <dbReference type="NCBI Taxonomy" id="409322"/>
    <lineage>
        <taxon>Bacteria</taxon>
        <taxon>Pseudomonadati</taxon>
        <taxon>Spirochaetota</taxon>
        <taxon>Spirochaetia</taxon>
        <taxon>Spirochaetales</taxon>
        <taxon>Treponemataceae</taxon>
        <taxon>Treponema</taxon>
    </lineage>
</organism>
<name>A0A7S7AXL8_9SPIR</name>
<feature type="domain" description="Teneurin-like YD-shell" evidence="9">
    <location>
        <begin position="2441"/>
        <end position="3007"/>
    </location>
</feature>
<evidence type="ECO:0008006" key="12">
    <source>
        <dbReference type="Google" id="ProtNLM"/>
    </source>
</evidence>
<dbReference type="NCBIfam" id="TIGR03696">
    <property type="entry name" value="Rhs_assc_core"/>
    <property type="match status" value="1"/>
</dbReference>
<protein>
    <recommendedName>
        <fullName evidence="12">YD repeat-containing protein</fullName>
    </recommendedName>
</protein>
<keyword evidence="6" id="KW-0472">Membrane</keyword>